<evidence type="ECO:0000256" key="7">
    <source>
        <dbReference type="PIRSR" id="PIRSR601765-1"/>
    </source>
</evidence>
<comment type="caution">
    <text evidence="9">The sequence shown here is derived from an EMBL/GenBank/DDBJ whole genome shotgun (WGS) entry which is preliminary data.</text>
</comment>
<comment type="cofactor">
    <cofactor evidence="7">
        <name>Zn(2+)</name>
        <dbReference type="ChEBI" id="CHEBI:29105"/>
    </cofactor>
    <text evidence="7">Binds 1 zinc ion per subunit.</text>
</comment>
<dbReference type="OrthoDB" id="10248475at2759"/>
<dbReference type="EMBL" id="LSRX01000233">
    <property type="protein sequence ID" value="OLQ03550.1"/>
    <property type="molecule type" value="Genomic_DNA"/>
</dbReference>
<proteinExistence type="inferred from homology"/>
<feature type="binding site" evidence="7">
    <location>
        <position position="201"/>
    </location>
    <ligand>
        <name>Zn(2+)</name>
        <dbReference type="ChEBI" id="CHEBI:29105"/>
    </ligand>
</feature>
<dbReference type="SMART" id="SM00947">
    <property type="entry name" value="Pro_CA"/>
    <property type="match status" value="3"/>
</dbReference>
<gene>
    <name evidence="9" type="primary">mtcA2</name>
    <name evidence="9" type="ORF">AK812_SmicGene13484</name>
</gene>
<feature type="compositionally biased region" description="Polar residues" evidence="8">
    <location>
        <begin position="62"/>
        <end position="75"/>
    </location>
</feature>
<evidence type="ECO:0000313" key="9">
    <source>
        <dbReference type="EMBL" id="OLQ03550.1"/>
    </source>
</evidence>
<evidence type="ECO:0000256" key="3">
    <source>
        <dbReference type="ARBA" id="ARBA00022723"/>
    </source>
</evidence>
<keyword evidence="5" id="KW-0456">Lyase</keyword>
<dbReference type="GO" id="GO:0008270">
    <property type="term" value="F:zinc ion binding"/>
    <property type="evidence" value="ECO:0007669"/>
    <property type="project" value="InterPro"/>
</dbReference>
<feature type="binding site" evidence="7">
    <location>
        <position position="147"/>
    </location>
    <ligand>
        <name>Zn(2+)</name>
        <dbReference type="ChEBI" id="CHEBI:29105"/>
    </ligand>
</feature>
<dbReference type="PANTHER" id="PTHR11002:SF76">
    <property type="entry name" value="CARBONIC ANHYDRASE"/>
    <property type="match status" value="1"/>
</dbReference>
<dbReference type="EC" id="4.2.1.1" evidence="2"/>
<feature type="region of interest" description="Disordered" evidence="8">
    <location>
        <begin position="322"/>
        <end position="347"/>
    </location>
</feature>
<sequence length="756" mass="81102">MPATLVPDAAAEPGAAQVSALRRIRTLPSMQEAEIAFDEGTEQRQPGSFPLMQESSMTISMTKSRNGYTPPTSAESMRKASDVRKQSKPMSRAVKALPPHQALLLLKAGNERFVRGRPMADKMDHVAKQQNIELVNAPHTAVVGCADSRFPLEKIFDAMPGDIYSLRNAANTCTHAEGSMMGSLEFCSSTLGSRLIVVLGHSECKAIVSATRTYFEAKKAGKSLLGHKGLLRHLTSLVEKTVASMPMASMEEVANQAITANVLNTMNFLLQFSDVIRDRVRSGQLEIVGGLFDLQTGRVDFLGPSPDQAVLLDPMASQSPNLSFVPLTSQNTPPPQSHDRGPSPNSPAAALLMLQEGNARFCLGDCRVPRQGQDMRKALASCPQATYCAIVGCADQRTPIDSIFDAMPGELFVVKNAGNTCSHTEGSVIGSLEFCTSKLETSLILVLGHSDCSAMHGATKMFLAAQSGKSRESLGPALDGLLDDLMVVISKAFSLYPKANAEELAHHAVKLNVENTMECLLRCSSALIEAIARREEASSSSEDPMPASAEVAIKLLKEGNGRFVGGTAVANRISPEVRKNMVPLETIFDALPGDLFVLRNAGNTCTHAQGSMVSSLEFCVDKLQTQLILVLGHTQCYALARAAEAHQFPGKGDRGKASDALVEGMAASTAAAMVELGETASMEEVTNLATKWNVFHTIQCLLQYSQPIRDKVLRGALVLQGAVYDSHTHRVEFLECPEAVLKGGAVWESPPQWAGA</sequence>
<dbReference type="SUPFAM" id="SSF53056">
    <property type="entry name" value="beta-carbonic anhydrase, cab"/>
    <property type="match status" value="3"/>
</dbReference>
<dbReference type="Proteomes" id="UP000186817">
    <property type="component" value="Unassembled WGS sequence"/>
</dbReference>
<dbReference type="AlphaFoldDB" id="A0A1Q9E811"/>
<feature type="binding site" evidence="7">
    <location>
        <position position="204"/>
    </location>
    <ligand>
        <name>Zn(2+)</name>
        <dbReference type="ChEBI" id="CHEBI:29105"/>
    </ligand>
</feature>
<evidence type="ECO:0000256" key="4">
    <source>
        <dbReference type="ARBA" id="ARBA00022833"/>
    </source>
</evidence>
<keyword evidence="4 7" id="KW-0862">Zinc</keyword>
<dbReference type="Gene3D" id="3.40.1050.10">
    <property type="entry name" value="Carbonic anhydrase"/>
    <property type="match status" value="3"/>
</dbReference>
<feature type="compositionally biased region" description="Basic and acidic residues" evidence="8">
    <location>
        <begin position="76"/>
        <end position="85"/>
    </location>
</feature>
<organism evidence="9 10">
    <name type="scientific">Symbiodinium microadriaticum</name>
    <name type="common">Dinoflagellate</name>
    <name type="synonym">Zooxanthella microadriatica</name>
    <dbReference type="NCBI Taxonomy" id="2951"/>
    <lineage>
        <taxon>Eukaryota</taxon>
        <taxon>Sar</taxon>
        <taxon>Alveolata</taxon>
        <taxon>Dinophyceae</taxon>
        <taxon>Suessiales</taxon>
        <taxon>Symbiodiniaceae</taxon>
        <taxon>Symbiodinium</taxon>
    </lineage>
</organism>
<feature type="binding site" evidence="7">
    <location>
        <position position="145"/>
    </location>
    <ligand>
        <name>Zn(2+)</name>
        <dbReference type="ChEBI" id="CHEBI:29105"/>
    </ligand>
</feature>
<dbReference type="PANTHER" id="PTHR11002">
    <property type="entry name" value="CARBONIC ANHYDRASE"/>
    <property type="match status" value="1"/>
</dbReference>
<dbReference type="InterPro" id="IPR036874">
    <property type="entry name" value="Carbonic_anhydrase_sf"/>
</dbReference>
<reference evidence="9 10" key="1">
    <citation type="submission" date="2016-02" db="EMBL/GenBank/DDBJ databases">
        <title>Genome analysis of coral dinoflagellate symbionts highlights evolutionary adaptations to a symbiotic lifestyle.</title>
        <authorList>
            <person name="Aranda M."/>
            <person name="Li Y."/>
            <person name="Liew Y.J."/>
            <person name="Baumgarten S."/>
            <person name="Simakov O."/>
            <person name="Wilson M."/>
            <person name="Piel J."/>
            <person name="Ashoor H."/>
            <person name="Bougouffa S."/>
            <person name="Bajic V.B."/>
            <person name="Ryu T."/>
            <person name="Ravasi T."/>
            <person name="Bayer T."/>
            <person name="Micklem G."/>
            <person name="Kim H."/>
            <person name="Bhak J."/>
            <person name="Lajeunesse T.C."/>
            <person name="Voolstra C.R."/>
        </authorList>
    </citation>
    <scope>NUCLEOTIDE SEQUENCE [LARGE SCALE GENOMIC DNA]</scope>
    <source>
        <strain evidence="9 10">CCMP2467</strain>
    </source>
</reference>
<accession>A0A1Q9E811</accession>
<dbReference type="InterPro" id="IPR001765">
    <property type="entry name" value="Carbonic_anhydrase"/>
</dbReference>
<feature type="compositionally biased region" description="Polar residues" evidence="8">
    <location>
        <begin position="322"/>
        <end position="331"/>
    </location>
</feature>
<keyword evidence="10" id="KW-1185">Reference proteome</keyword>
<evidence type="ECO:0000256" key="2">
    <source>
        <dbReference type="ARBA" id="ARBA00012925"/>
    </source>
</evidence>
<keyword evidence="3 7" id="KW-0479">Metal-binding</keyword>
<evidence type="ECO:0000256" key="5">
    <source>
        <dbReference type="ARBA" id="ARBA00023239"/>
    </source>
</evidence>
<name>A0A1Q9E811_SYMMI</name>
<evidence type="ECO:0000256" key="6">
    <source>
        <dbReference type="ARBA" id="ARBA00048348"/>
    </source>
</evidence>
<comment type="similarity">
    <text evidence="1">Belongs to the beta-class carbonic anhydrase family.</text>
</comment>
<feature type="region of interest" description="Disordered" evidence="8">
    <location>
        <begin position="62"/>
        <end position="93"/>
    </location>
</feature>
<dbReference type="GO" id="GO:0004089">
    <property type="term" value="F:carbonate dehydratase activity"/>
    <property type="evidence" value="ECO:0007669"/>
    <property type="project" value="UniProtKB-EC"/>
</dbReference>
<comment type="catalytic activity">
    <reaction evidence="6">
        <text>hydrogencarbonate + H(+) = CO2 + H2O</text>
        <dbReference type="Rhea" id="RHEA:10748"/>
        <dbReference type="ChEBI" id="CHEBI:15377"/>
        <dbReference type="ChEBI" id="CHEBI:15378"/>
        <dbReference type="ChEBI" id="CHEBI:16526"/>
        <dbReference type="ChEBI" id="CHEBI:17544"/>
        <dbReference type="EC" id="4.2.1.1"/>
    </reaction>
</comment>
<dbReference type="Pfam" id="PF00484">
    <property type="entry name" value="Pro_CA"/>
    <property type="match status" value="3"/>
</dbReference>
<evidence type="ECO:0000313" key="10">
    <source>
        <dbReference type="Proteomes" id="UP000186817"/>
    </source>
</evidence>
<evidence type="ECO:0000256" key="1">
    <source>
        <dbReference type="ARBA" id="ARBA00006217"/>
    </source>
</evidence>
<evidence type="ECO:0000256" key="8">
    <source>
        <dbReference type="SAM" id="MobiDB-lite"/>
    </source>
</evidence>
<protein>
    <recommendedName>
        <fullName evidence="2">carbonic anhydrase</fullName>
        <ecNumber evidence="2">4.2.1.1</ecNumber>
    </recommendedName>
</protein>